<accession>A0A8H3IT75</accession>
<gene>
    <name evidence="2" type="ORF">IMSHALPRED_007038</name>
</gene>
<feature type="region of interest" description="Disordered" evidence="1">
    <location>
        <begin position="43"/>
        <end position="88"/>
    </location>
</feature>
<feature type="compositionally biased region" description="Basic and acidic residues" evidence="1">
    <location>
        <begin position="78"/>
        <end position="88"/>
    </location>
</feature>
<dbReference type="Proteomes" id="UP000664534">
    <property type="component" value="Unassembled WGS sequence"/>
</dbReference>
<reference evidence="2" key="1">
    <citation type="submission" date="2021-03" db="EMBL/GenBank/DDBJ databases">
        <authorList>
            <person name="Tagirdzhanova G."/>
        </authorList>
    </citation>
    <scope>NUCLEOTIDE SEQUENCE</scope>
</reference>
<evidence type="ECO:0000256" key="1">
    <source>
        <dbReference type="SAM" id="MobiDB-lite"/>
    </source>
</evidence>
<dbReference type="AlphaFoldDB" id="A0A8H3IT75"/>
<proteinExistence type="predicted"/>
<dbReference type="EMBL" id="CAJPDT010000044">
    <property type="protein sequence ID" value="CAF9926765.1"/>
    <property type="molecule type" value="Genomic_DNA"/>
</dbReference>
<protein>
    <submittedName>
        <fullName evidence="2">Uncharacterized protein</fullName>
    </submittedName>
</protein>
<keyword evidence="3" id="KW-1185">Reference proteome</keyword>
<evidence type="ECO:0000313" key="2">
    <source>
        <dbReference type="EMBL" id="CAF9926765.1"/>
    </source>
</evidence>
<comment type="caution">
    <text evidence="2">The sequence shown here is derived from an EMBL/GenBank/DDBJ whole genome shotgun (WGS) entry which is preliminary data.</text>
</comment>
<sequence>MRMATFLKTIISMGLQPGETGKVNKYGMRQKAKKNIAKRALAEKATQQAGEAANNFREDVEDREEEESATRFGVWAESSHEDTKANED</sequence>
<name>A0A8H3IT75_9LECA</name>
<evidence type="ECO:0000313" key="3">
    <source>
        <dbReference type="Proteomes" id="UP000664534"/>
    </source>
</evidence>
<organism evidence="2 3">
    <name type="scientific">Imshaugia aleurites</name>
    <dbReference type="NCBI Taxonomy" id="172621"/>
    <lineage>
        <taxon>Eukaryota</taxon>
        <taxon>Fungi</taxon>
        <taxon>Dikarya</taxon>
        <taxon>Ascomycota</taxon>
        <taxon>Pezizomycotina</taxon>
        <taxon>Lecanoromycetes</taxon>
        <taxon>OSLEUM clade</taxon>
        <taxon>Lecanoromycetidae</taxon>
        <taxon>Lecanorales</taxon>
        <taxon>Lecanorineae</taxon>
        <taxon>Parmeliaceae</taxon>
        <taxon>Imshaugia</taxon>
    </lineage>
</organism>